<protein>
    <recommendedName>
        <fullName evidence="5">Bridging integrator 2</fullName>
    </recommendedName>
</protein>
<keyword evidence="6" id="KW-0175">Coiled coil</keyword>
<accession>A0A2K5MVH8</accession>
<evidence type="ECO:0000256" key="2">
    <source>
        <dbReference type="ARBA" id="ARBA00004496"/>
    </source>
</evidence>
<dbReference type="GO" id="GO:0005737">
    <property type="term" value="C:cytoplasm"/>
    <property type="evidence" value="ECO:0007669"/>
    <property type="project" value="UniProtKB-SubCell"/>
</dbReference>
<feature type="compositionally biased region" description="Basic and acidic residues" evidence="7">
    <location>
        <begin position="513"/>
        <end position="528"/>
    </location>
</feature>
<evidence type="ECO:0000256" key="7">
    <source>
        <dbReference type="SAM" id="MobiDB-lite"/>
    </source>
</evidence>
<evidence type="ECO:0000313" key="10">
    <source>
        <dbReference type="Proteomes" id="UP000233060"/>
    </source>
</evidence>
<evidence type="ECO:0000256" key="4">
    <source>
        <dbReference type="ARBA" id="ARBA00060370"/>
    </source>
</evidence>
<reference evidence="9" key="1">
    <citation type="submission" date="2025-08" db="UniProtKB">
        <authorList>
            <consortium name="Ensembl"/>
        </authorList>
    </citation>
    <scope>IDENTIFICATION</scope>
</reference>
<dbReference type="GeneTree" id="ENSGT00950000182882"/>
<dbReference type="PROSITE" id="PS51021">
    <property type="entry name" value="BAR"/>
    <property type="match status" value="1"/>
</dbReference>
<feature type="compositionally biased region" description="Low complexity" evidence="7">
    <location>
        <begin position="313"/>
        <end position="336"/>
    </location>
</feature>
<dbReference type="GO" id="GO:0001891">
    <property type="term" value="C:phagocytic cup"/>
    <property type="evidence" value="ECO:0007669"/>
    <property type="project" value="UniProtKB-SubCell"/>
</dbReference>
<evidence type="ECO:0000256" key="5">
    <source>
        <dbReference type="ARBA" id="ARBA00072987"/>
    </source>
</evidence>
<feature type="compositionally biased region" description="Basic and acidic residues" evidence="7">
    <location>
        <begin position="553"/>
        <end position="568"/>
    </location>
</feature>
<keyword evidence="3" id="KW-0963">Cytoplasm</keyword>
<name>A0A2K5MVH8_CERAT</name>
<dbReference type="OMA" id="ENHRARG"/>
<dbReference type="GO" id="GO:0006911">
    <property type="term" value="P:phagocytosis, engulfment"/>
    <property type="evidence" value="ECO:0007669"/>
    <property type="project" value="Ensembl"/>
</dbReference>
<dbReference type="AlphaFoldDB" id="A0A2K5MVH8"/>
<dbReference type="PANTHER" id="PTHR46514">
    <property type="entry name" value="AMPHIPHYSIN"/>
    <property type="match status" value="1"/>
</dbReference>
<sequence length="607" mass="66132">MRGMLGARTSSSGASENHRALGQGGGPRGAGTMAEGKAGGAAGLFAKQVQKKFSRAQEKVLQKLGKAVETKDERFEQSANNFYQQQAEGYKLYKDLKNFLSAVKVMHESSKRVSETLQEIYNSEWDGHEELKTIVGNNDLLWEDYEEKLADQAVRTMENYVAQFSEIKERIAKRGRKLVDYDSTRHHLEAVQNAKKKDEAKTAKAEEEFNKAQTVFEDLNQELLEELPILYNSRIAGYVTILRQNISNLRDVLIQGNDKVRSVIVNYANFLTFKLLYSVYYMHHNFFVHIYIASGFYSRRSLVISPPVQTTMVSSPLTSPTSPSTLSLKSESESVSATEDLAPDAAQGDDNSEIKELLEDEEIEKEGSEASSSEEEEPLPACNGPAQAQPSLTIESVKSQEEVLPSSPAPSPGGALSPSGQPSSSAAEVVLRTRAASEGSEQPKKRASLQRTSAPPSRPPPPRATASPRPSSGNIPSSPPASGGGSPTSPRASLGTGTPSPRTSLEVSPNPETPEKPVRTPEAKENENMHNQNPEELCTSPTLMTSQIASEPGEAKKMEDKEEDDKLISVDSSEGQDQLQVSAVPENNNLTAPEPQEEVSTSENPQL</sequence>
<comment type="subcellular location">
    <subcellularLocation>
        <location evidence="1">Cell projection</location>
        <location evidence="1">Phagocytic cup</location>
    </subcellularLocation>
    <subcellularLocation>
        <location evidence="4">Cell projection</location>
        <location evidence="4">Podosome membrane</location>
        <topology evidence="4">Peripheral membrane protein</topology>
        <orientation evidence="4">Cytoplasmic side</orientation>
    </subcellularLocation>
    <subcellularLocation>
        <location evidence="2">Cytoplasm</location>
    </subcellularLocation>
</comment>
<dbReference type="GO" id="GO:0071800">
    <property type="term" value="P:podosome assembly"/>
    <property type="evidence" value="ECO:0007669"/>
    <property type="project" value="Ensembl"/>
</dbReference>
<dbReference type="SMART" id="SM00721">
    <property type="entry name" value="BAR"/>
    <property type="match status" value="1"/>
</dbReference>
<feature type="domain" description="BAR" evidence="8">
    <location>
        <begin position="60"/>
        <end position="292"/>
    </location>
</feature>
<dbReference type="PRINTS" id="PR01251">
    <property type="entry name" value="AMPHIPHYSIN"/>
</dbReference>
<gene>
    <name evidence="9" type="primary">BIN2</name>
</gene>
<keyword evidence="10" id="KW-1185">Reference proteome</keyword>
<dbReference type="STRING" id="9531.ENSCATP00000029248"/>
<dbReference type="PANTHER" id="PTHR46514:SF1">
    <property type="entry name" value="BRIDGING INTEGRATOR 2"/>
    <property type="match status" value="1"/>
</dbReference>
<dbReference type="Pfam" id="PF21532">
    <property type="entry name" value="Bin2_C"/>
    <property type="match status" value="1"/>
</dbReference>
<feature type="compositionally biased region" description="Polar residues" evidence="7">
    <location>
        <begin position="386"/>
        <end position="397"/>
    </location>
</feature>
<dbReference type="Gene3D" id="1.20.1270.60">
    <property type="entry name" value="Arfaptin homology (AH) domain/BAR domain"/>
    <property type="match status" value="1"/>
</dbReference>
<dbReference type="GO" id="GO:0097320">
    <property type="term" value="P:plasma membrane tubulation"/>
    <property type="evidence" value="ECO:0007669"/>
    <property type="project" value="Ensembl"/>
</dbReference>
<reference evidence="9" key="2">
    <citation type="submission" date="2025-09" db="UniProtKB">
        <authorList>
            <consortium name="Ensembl"/>
        </authorList>
    </citation>
    <scope>IDENTIFICATION</scope>
</reference>
<organism evidence="9 10">
    <name type="scientific">Cercocebus atys</name>
    <name type="common">Sooty mangabey</name>
    <name type="synonym">Cercocebus torquatus atys</name>
    <dbReference type="NCBI Taxonomy" id="9531"/>
    <lineage>
        <taxon>Eukaryota</taxon>
        <taxon>Metazoa</taxon>
        <taxon>Chordata</taxon>
        <taxon>Craniata</taxon>
        <taxon>Vertebrata</taxon>
        <taxon>Euteleostomi</taxon>
        <taxon>Mammalia</taxon>
        <taxon>Eutheria</taxon>
        <taxon>Euarchontoglires</taxon>
        <taxon>Primates</taxon>
        <taxon>Haplorrhini</taxon>
        <taxon>Catarrhini</taxon>
        <taxon>Cercopithecidae</taxon>
        <taxon>Cercopithecinae</taxon>
        <taxon>Cercocebus</taxon>
    </lineage>
</organism>
<dbReference type="GO" id="GO:0060326">
    <property type="term" value="P:cell chemotaxis"/>
    <property type="evidence" value="ECO:0007669"/>
    <property type="project" value="Ensembl"/>
</dbReference>
<dbReference type="GO" id="GO:0002102">
    <property type="term" value="C:podosome"/>
    <property type="evidence" value="ECO:0007669"/>
    <property type="project" value="Ensembl"/>
</dbReference>
<proteinExistence type="predicted"/>
<evidence type="ECO:0000256" key="1">
    <source>
        <dbReference type="ARBA" id="ARBA00004231"/>
    </source>
</evidence>
<feature type="compositionally biased region" description="Polar residues" evidence="7">
    <location>
        <begin position="570"/>
        <end position="591"/>
    </location>
</feature>
<dbReference type="InterPro" id="IPR048886">
    <property type="entry name" value="Bin2_C"/>
</dbReference>
<evidence type="ECO:0000256" key="3">
    <source>
        <dbReference type="ARBA" id="ARBA00022490"/>
    </source>
</evidence>
<feature type="compositionally biased region" description="Low complexity" evidence="7">
    <location>
        <begin position="464"/>
        <end position="476"/>
    </location>
</feature>
<dbReference type="Ensembl" id="ENSCATT00000053504.1">
    <property type="protein sequence ID" value="ENSCATP00000029248.1"/>
    <property type="gene ID" value="ENSCATG00000037877.1"/>
</dbReference>
<evidence type="ECO:0000259" key="8">
    <source>
        <dbReference type="PROSITE" id="PS51021"/>
    </source>
</evidence>
<dbReference type="InterPro" id="IPR004148">
    <property type="entry name" value="BAR_dom"/>
</dbReference>
<feature type="coiled-coil region" evidence="6">
    <location>
        <begin position="188"/>
        <end position="222"/>
    </location>
</feature>
<feature type="compositionally biased region" description="Polar residues" evidence="7">
    <location>
        <begin position="598"/>
        <end position="607"/>
    </location>
</feature>
<dbReference type="Proteomes" id="UP000233060">
    <property type="component" value="Unassembled WGS sequence"/>
</dbReference>
<dbReference type="GO" id="GO:0042995">
    <property type="term" value="C:cell projection"/>
    <property type="evidence" value="ECO:0007669"/>
    <property type="project" value="UniProtKB-SubCell"/>
</dbReference>
<feature type="region of interest" description="Disordered" evidence="7">
    <location>
        <begin position="1"/>
        <end position="36"/>
    </location>
</feature>
<evidence type="ECO:0000313" key="9">
    <source>
        <dbReference type="Ensembl" id="ENSCATP00000029248.1"/>
    </source>
</evidence>
<dbReference type="FunFam" id="1.20.1270.60:FF:000167">
    <property type="entry name" value="Bridging integrator 2"/>
    <property type="match status" value="1"/>
</dbReference>
<dbReference type="InterPro" id="IPR003005">
    <property type="entry name" value="Amphiphysin"/>
</dbReference>
<evidence type="ECO:0000256" key="6">
    <source>
        <dbReference type="SAM" id="Coils"/>
    </source>
</evidence>
<dbReference type="InterPro" id="IPR027267">
    <property type="entry name" value="AH/BAR_dom_sf"/>
</dbReference>
<dbReference type="Pfam" id="PF03114">
    <property type="entry name" value="BAR"/>
    <property type="match status" value="1"/>
</dbReference>
<dbReference type="Bgee" id="ENSCATG00000037877">
    <property type="expression patterns" value="Expressed in spleen and 10 other cell types or tissues"/>
</dbReference>
<feature type="compositionally biased region" description="Polar residues" evidence="7">
    <location>
        <begin position="495"/>
        <end position="507"/>
    </location>
</feature>
<feature type="compositionally biased region" description="Polar residues" evidence="7">
    <location>
        <begin position="529"/>
        <end position="549"/>
    </location>
</feature>
<feature type="region of interest" description="Disordered" evidence="7">
    <location>
        <begin position="311"/>
        <end position="607"/>
    </location>
</feature>
<dbReference type="GO" id="GO:0005543">
    <property type="term" value="F:phospholipid binding"/>
    <property type="evidence" value="ECO:0007669"/>
    <property type="project" value="Ensembl"/>
</dbReference>
<dbReference type="SUPFAM" id="SSF103657">
    <property type="entry name" value="BAR/IMD domain-like"/>
    <property type="match status" value="1"/>
</dbReference>
<feature type="compositionally biased region" description="Low complexity" evidence="7">
    <location>
        <begin position="412"/>
        <end position="427"/>
    </location>
</feature>